<dbReference type="GO" id="GO:0005198">
    <property type="term" value="F:structural molecule activity"/>
    <property type="evidence" value="ECO:0007669"/>
    <property type="project" value="UniProtKB-UniRule"/>
</dbReference>
<dbReference type="Gene3D" id="6.10.10.10">
    <property type="entry name" value="Flagellar export chaperone, C-terminal domain"/>
    <property type="match status" value="1"/>
</dbReference>
<feature type="coiled-coil region" evidence="5">
    <location>
        <begin position="102"/>
        <end position="129"/>
    </location>
</feature>
<feature type="domain" description="Flagellin N-terminal" evidence="6">
    <location>
        <begin position="5"/>
        <end position="143"/>
    </location>
</feature>
<evidence type="ECO:0000313" key="9">
    <source>
        <dbReference type="Proteomes" id="UP000029553"/>
    </source>
</evidence>
<gene>
    <name evidence="8" type="ORF">P353_14275</name>
</gene>
<dbReference type="Proteomes" id="UP000029553">
    <property type="component" value="Unassembled WGS sequence"/>
</dbReference>
<name>A0A096GVJ5_COMTE</name>
<evidence type="ECO:0000259" key="7">
    <source>
        <dbReference type="Pfam" id="PF00700"/>
    </source>
</evidence>
<reference evidence="8 9" key="1">
    <citation type="submission" date="2013-09" db="EMBL/GenBank/DDBJ databases">
        <title>High correlation between genotypes and phenotypes of environmental bacteria Comamonas testosteroni strains.</title>
        <authorList>
            <person name="Liu L."/>
            <person name="Zhu W."/>
            <person name="Xia X."/>
            <person name="Xu B."/>
            <person name="Luo M."/>
            <person name="Wang G."/>
        </authorList>
    </citation>
    <scope>NUCLEOTIDE SEQUENCE [LARGE SCALE GENOMIC DNA]</scope>
    <source>
        <strain evidence="8 9">JL40</strain>
    </source>
</reference>
<dbReference type="InterPro" id="IPR042187">
    <property type="entry name" value="Flagellin_C_sub2"/>
</dbReference>
<dbReference type="InterPro" id="IPR001492">
    <property type="entry name" value="Flagellin"/>
</dbReference>
<comment type="function">
    <text evidence="4">Flagellin is the subunit protein which polymerizes to form the filaments of bacterial flagella.</text>
</comment>
<evidence type="ECO:0000256" key="1">
    <source>
        <dbReference type="ARBA" id="ARBA00005709"/>
    </source>
</evidence>
<dbReference type="PRINTS" id="PR00207">
    <property type="entry name" value="FLAGELLIN"/>
</dbReference>
<dbReference type="Gene3D" id="2.170.280.10">
    <property type="entry name" value="f41 fragment of flagellin, middle domain"/>
    <property type="match status" value="1"/>
</dbReference>
<accession>A0A096GVJ5</accession>
<dbReference type="InterPro" id="IPR010810">
    <property type="entry name" value="Flagellin_hook_IN_motif"/>
</dbReference>
<evidence type="ECO:0000256" key="5">
    <source>
        <dbReference type="SAM" id="Coils"/>
    </source>
</evidence>
<dbReference type="GO" id="GO:0009288">
    <property type="term" value="C:bacterial-type flagellum"/>
    <property type="evidence" value="ECO:0007669"/>
    <property type="project" value="UniProtKB-SubCell"/>
</dbReference>
<evidence type="ECO:0000256" key="2">
    <source>
        <dbReference type="ARBA" id="ARBA00022525"/>
    </source>
</evidence>
<comment type="similarity">
    <text evidence="1 4">Belongs to the bacterial flagellin family.</text>
</comment>
<dbReference type="Gene3D" id="2.30.220.10">
    <property type="entry name" value="f41 fragment of flagellin, C-terminal domain"/>
    <property type="match status" value="1"/>
</dbReference>
<protein>
    <recommendedName>
        <fullName evidence="4">Flagellin</fullName>
    </recommendedName>
</protein>
<evidence type="ECO:0000313" key="8">
    <source>
        <dbReference type="EMBL" id="KGH29190.1"/>
    </source>
</evidence>
<sequence length="529" mass="53199">MAAIINTNIQSLNAQRNLSKSQSQLATSMQRLSSGMRINSAKDDAAGLAISERMSTQVRGLTVAMRNANDGISLAQTAEGALSSVGNNLQRIRELAVQSRNATNSAEDRAALDAEVQQLKAEVTRIAEQTGFNGTKLLDGTFTNMAFQVGANQGETINISGIANANIDKLGSWTSASTNATVTGNIPDGGYTAAVPTTTGTSGTFTSAVASAGGENFKFVVGGVSIVDQTSSAANDTVTAAQIDVQLNTPAIKTALAAAGVTTTGTAAAGTLSFQKADGSALTATITSSYATDAGSFATSGFVGTKNGTPAVAAAFPAIGTGEFTLKGVKADGSTGPVVNIEVPAAGSASDRTLALMNAINAQTQDTGVTASVIGGKLSLTSKFGDFTIDSSLTPAKLDDLTGLTKGVSGAAAGGTAYAAGVAQTGFADLSVGDPTKADNAILAMDAALTAVNGARATLGAVQSRFESTIENLSVGTENLSASRSRIMDADFAAETANLSRTQILQQAGTAMVAQANQLPQQVLKLLQG</sequence>
<comment type="subcellular location">
    <subcellularLocation>
        <location evidence="4">Secreted</location>
    </subcellularLocation>
    <subcellularLocation>
        <location evidence="4">Bacterial flagellum</location>
    </subcellularLocation>
</comment>
<dbReference type="GO" id="GO:0005576">
    <property type="term" value="C:extracellular region"/>
    <property type="evidence" value="ECO:0007669"/>
    <property type="project" value="UniProtKB-SubCell"/>
</dbReference>
<evidence type="ECO:0000259" key="6">
    <source>
        <dbReference type="Pfam" id="PF00669"/>
    </source>
</evidence>
<dbReference type="Pfam" id="PF00669">
    <property type="entry name" value="Flagellin_N"/>
    <property type="match status" value="1"/>
</dbReference>
<dbReference type="InterPro" id="IPR001029">
    <property type="entry name" value="Flagellin_N"/>
</dbReference>
<dbReference type="SUPFAM" id="SSF64518">
    <property type="entry name" value="Phase 1 flagellin"/>
    <property type="match status" value="2"/>
</dbReference>
<dbReference type="EMBL" id="AWOR01000047">
    <property type="protein sequence ID" value="KGH29190.1"/>
    <property type="molecule type" value="Genomic_DNA"/>
</dbReference>
<proteinExistence type="inferred from homology"/>
<dbReference type="Gene3D" id="6.10.280.190">
    <property type="match status" value="1"/>
</dbReference>
<keyword evidence="8" id="KW-0966">Cell projection</keyword>
<keyword evidence="5" id="KW-0175">Coiled coil</keyword>
<keyword evidence="2 4" id="KW-0964">Secreted</keyword>
<dbReference type="AlphaFoldDB" id="A0A096GVJ5"/>
<feature type="domain" description="Flagellin C-terminal" evidence="7">
    <location>
        <begin position="444"/>
        <end position="527"/>
    </location>
</feature>
<dbReference type="RefSeq" id="WP_034370212.1">
    <property type="nucleotide sequence ID" value="NZ_AWOR01000047.1"/>
</dbReference>
<dbReference type="PANTHER" id="PTHR42792:SF2">
    <property type="entry name" value="FLAGELLIN"/>
    <property type="match status" value="1"/>
</dbReference>
<dbReference type="Pfam" id="PF00700">
    <property type="entry name" value="Flagellin_C"/>
    <property type="match status" value="1"/>
</dbReference>
<keyword evidence="8" id="KW-0282">Flagellum</keyword>
<dbReference type="InterPro" id="IPR046358">
    <property type="entry name" value="Flagellin_C"/>
</dbReference>
<keyword evidence="3 4" id="KW-0975">Bacterial flagellum</keyword>
<dbReference type="PANTHER" id="PTHR42792">
    <property type="entry name" value="FLAGELLIN"/>
    <property type="match status" value="1"/>
</dbReference>
<keyword evidence="8" id="KW-0969">Cilium</keyword>
<evidence type="ECO:0000256" key="4">
    <source>
        <dbReference type="RuleBase" id="RU362073"/>
    </source>
</evidence>
<dbReference type="Gene3D" id="1.20.1330.10">
    <property type="entry name" value="f41 fragment of flagellin, N-terminal domain"/>
    <property type="match status" value="1"/>
</dbReference>
<comment type="caution">
    <text evidence="8">The sequence shown here is derived from an EMBL/GenBank/DDBJ whole genome shotgun (WGS) entry which is preliminary data.</text>
</comment>
<organism evidence="8 9">
    <name type="scientific">Comamonas testosteroni</name>
    <name type="common">Pseudomonas testosteroni</name>
    <dbReference type="NCBI Taxonomy" id="285"/>
    <lineage>
        <taxon>Bacteria</taxon>
        <taxon>Pseudomonadati</taxon>
        <taxon>Pseudomonadota</taxon>
        <taxon>Betaproteobacteria</taxon>
        <taxon>Burkholderiales</taxon>
        <taxon>Comamonadaceae</taxon>
        <taxon>Comamonas</taxon>
    </lineage>
</organism>
<dbReference type="Pfam" id="PF07196">
    <property type="entry name" value="Flagellin_IN"/>
    <property type="match status" value="1"/>
</dbReference>
<evidence type="ECO:0000256" key="3">
    <source>
        <dbReference type="ARBA" id="ARBA00023143"/>
    </source>
</evidence>